<dbReference type="VEuPathDB" id="TriTrypDB:LDHU3_32.2220"/>
<dbReference type="VEuPathDB" id="TriTrypDB:LdBPK_321760.1"/>
<organism evidence="2 3">
    <name type="scientific">Leishmania donovani</name>
    <dbReference type="NCBI Taxonomy" id="5661"/>
    <lineage>
        <taxon>Eukaryota</taxon>
        <taxon>Discoba</taxon>
        <taxon>Euglenozoa</taxon>
        <taxon>Kinetoplastea</taxon>
        <taxon>Metakinetoplastina</taxon>
        <taxon>Trypanosomatida</taxon>
        <taxon>Trypanosomatidae</taxon>
        <taxon>Leishmaniinae</taxon>
        <taxon>Leishmania</taxon>
    </lineage>
</organism>
<reference evidence="1" key="3">
    <citation type="submission" date="2020-06" db="EMBL/GenBank/DDBJ databases">
        <authorList>
            <person name="Camacho E."/>
            <person name="Gonzalez-de la Fuente S."/>
            <person name="Rastrojo A."/>
            <person name="Peiro-Pastor R."/>
            <person name="Solana JC."/>
            <person name="Tabera L."/>
            <person name="Gamarro F."/>
            <person name="Carrasco-Ramiro F."/>
            <person name="Requena JM."/>
            <person name="Aguado B."/>
        </authorList>
    </citation>
    <scope>NUCLEOTIDE SEQUENCE</scope>
</reference>
<dbReference type="VEuPathDB" id="TriTrypDB:LdCL_320023100"/>
<dbReference type="Proteomes" id="UP000318821">
    <property type="component" value="Unassembled WGS sequence"/>
</dbReference>
<protein>
    <submittedName>
        <fullName evidence="1">Paraflagellar_Rod_Proteome_Component_9_putative/G eneDB:LmjF.32.1680</fullName>
    </submittedName>
</protein>
<keyword evidence="1" id="KW-0282">Flagellum</keyword>
<dbReference type="EMBL" id="LR812652">
    <property type="protein sequence ID" value="CAC5432931.1"/>
    <property type="molecule type" value="Genomic_DNA"/>
</dbReference>
<accession>A0A504XE90</accession>
<proteinExistence type="predicted"/>
<reference evidence="2" key="2">
    <citation type="submission" date="2019-02" db="EMBL/GenBank/DDBJ databases">
        <title>FDA dAtabase for Regulatory Grade micrObial Sequences (FDA-ARGOS): Supporting development and validation of Infectious Disease Dx tests.</title>
        <authorList>
            <person name="Duncan R."/>
            <person name="Fisher C."/>
            <person name="Tallon L.J."/>
            <person name="Sadzewicz L."/>
            <person name="Sengamalay N."/>
            <person name="Ott S."/>
            <person name="Godinez A."/>
            <person name="Nagaraj S."/>
            <person name="Nadendla S."/>
            <person name="Sichtig H."/>
        </authorList>
    </citation>
    <scope>NUCLEOTIDE SEQUENCE</scope>
    <source>
        <strain evidence="2">FDAARGOS_360</strain>
    </source>
</reference>
<dbReference type="EMBL" id="RHLD01000003">
    <property type="protein sequence ID" value="TPP47181.1"/>
    <property type="molecule type" value="Genomic_DNA"/>
</dbReference>
<keyword evidence="1" id="KW-0969">Cilium</keyword>
<gene>
    <name evidence="2" type="ORF">CGC20_34180</name>
    <name evidence="1" type="ORF">LDHU3_32.2220</name>
</gene>
<keyword evidence="1" id="KW-0966">Cell projection</keyword>
<sequence>MEAPTDSDSMQVGPVAVGHADGVLTMPSEDFASLHLQPIQDDTWIRNAEIVHMENFVETEDGKRIKREILREYVEEKERQGTFHPDPILEGMIYQEKFMEAYRTNGRTVDADKAHSYRLKLLEKHRRARAIENADM</sequence>
<evidence type="ECO:0000313" key="2">
    <source>
        <dbReference type="EMBL" id="TPP47181.1"/>
    </source>
</evidence>
<dbReference type="Proteomes" id="UP000601710">
    <property type="component" value="Chromosome 32"/>
</dbReference>
<evidence type="ECO:0000313" key="1">
    <source>
        <dbReference type="EMBL" id="CAC5432931.1"/>
    </source>
</evidence>
<dbReference type="AlphaFoldDB" id="A0A504XE90"/>
<name>A0A504XE90_LEIDO</name>
<reference evidence="3" key="1">
    <citation type="submission" date="2019-02" db="EMBL/GenBank/DDBJ databases">
        <title>FDA dAtabase for Regulatory Grade micrObial Sequences (FDA-ARGOS): Supporting development and validation of Infectious Disease Dx tests.</title>
        <authorList>
            <person name="Duncan R."/>
            <person name="Fisher C."/>
            <person name="Tallon L."/>
            <person name="Sadzewicz L."/>
            <person name="Sengamalay N."/>
            <person name="Ott S."/>
            <person name="Godinez A."/>
            <person name="Nagaraj S."/>
            <person name="Vavikolanu K."/>
            <person name="Vyas G."/>
            <person name="Nadendla S."/>
            <person name="Aluvathingal J."/>
            <person name="Sichtig H."/>
        </authorList>
    </citation>
    <scope>NUCLEOTIDE SEQUENCE [LARGE SCALE GENOMIC DNA]</scope>
    <source>
        <strain evidence="3">FDAARGOS_360</strain>
    </source>
</reference>
<evidence type="ECO:0000313" key="3">
    <source>
        <dbReference type="Proteomes" id="UP000318821"/>
    </source>
</evidence>